<dbReference type="InterPro" id="IPR015300">
    <property type="entry name" value="DNA-bd_pseudobarrel_sf"/>
</dbReference>
<dbReference type="InterPro" id="IPR005508">
    <property type="entry name" value="At2g31720-like"/>
</dbReference>
<evidence type="ECO:0000259" key="6">
    <source>
        <dbReference type="PROSITE" id="PS50863"/>
    </source>
</evidence>
<dbReference type="Proteomes" id="UP000321393">
    <property type="component" value="Unassembled WGS sequence"/>
</dbReference>
<evidence type="ECO:0000313" key="9">
    <source>
        <dbReference type="Proteomes" id="UP000321393"/>
    </source>
</evidence>
<keyword evidence="3" id="KW-0238">DNA-binding</keyword>
<organism evidence="8 10">
    <name type="scientific">Cucumis melo var. makuwa</name>
    <name type="common">Oriental melon</name>
    <dbReference type="NCBI Taxonomy" id="1194695"/>
    <lineage>
        <taxon>Eukaryota</taxon>
        <taxon>Viridiplantae</taxon>
        <taxon>Streptophyta</taxon>
        <taxon>Embryophyta</taxon>
        <taxon>Tracheophyta</taxon>
        <taxon>Spermatophyta</taxon>
        <taxon>Magnoliopsida</taxon>
        <taxon>eudicotyledons</taxon>
        <taxon>Gunneridae</taxon>
        <taxon>Pentapetalae</taxon>
        <taxon>rosids</taxon>
        <taxon>fabids</taxon>
        <taxon>Cucurbitales</taxon>
        <taxon>Cucurbitaceae</taxon>
        <taxon>Benincaseae</taxon>
        <taxon>Cucumis</taxon>
    </lineage>
</organism>
<evidence type="ECO:0000313" key="7">
    <source>
        <dbReference type="EMBL" id="KAA0043114.1"/>
    </source>
</evidence>
<dbReference type="EMBL" id="SSTE01015381">
    <property type="protein sequence ID" value="KAA0043114.1"/>
    <property type="molecule type" value="Genomic_DNA"/>
</dbReference>
<proteinExistence type="predicted"/>
<sequence>MVKVGYIYNNKIVKKEVYEACLALCEMKKSSEPFEEPNQFPSSTSISMVDDQPPVVNEQPPIVNEHAPVVNEALLNNNNNNNENVAAVVADRDLGRLPPMAVIQNIIGECSPPFVKQLTKTDVTDSQGRLALHKEFVNRNLVPMFNGDEILTNGISVTVYDSEGREYDMTFRLWTSKLYVLTKSWKKFYHDNGLTRPDEFITLWMFRHVVNHKLCFAIMRGNVEGH</sequence>
<evidence type="ECO:0000256" key="2">
    <source>
        <dbReference type="ARBA" id="ARBA00023015"/>
    </source>
</evidence>
<keyword evidence="5" id="KW-0539">Nucleus</keyword>
<dbReference type="SUPFAM" id="SSF101936">
    <property type="entry name" value="DNA-binding pseudobarrel domain"/>
    <property type="match status" value="1"/>
</dbReference>
<dbReference type="PROSITE" id="PS50863">
    <property type="entry name" value="B3"/>
    <property type="match status" value="1"/>
</dbReference>
<dbReference type="GO" id="GO:0003677">
    <property type="term" value="F:DNA binding"/>
    <property type="evidence" value="ECO:0007669"/>
    <property type="project" value="UniProtKB-KW"/>
</dbReference>
<gene>
    <name evidence="8" type="ORF">E5676_scaffold78209G00040</name>
    <name evidence="7" type="ORF">E6C27_scaffold805G00270</name>
</gene>
<evidence type="ECO:0000256" key="1">
    <source>
        <dbReference type="ARBA" id="ARBA00004123"/>
    </source>
</evidence>
<evidence type="ECO:0000313" key="8">
    <source>
        <dbReference type="EMBL" id="TYJ96217.1"/>
    </source>
</evidence>
<dbReference type="Proteomes" id="UP000321947">
    <property type="component" value="Unassembled WGS sequence"/>
</dbReference>
<accession>A0A5D3BAS8</accession>
<dbReference type="InterPro" id="IPR003340">
    <property type="entry name" value="B3_DNA-bd"/>
</dbReference>
<comment type="subcellular location">
    <subcellularLocation>
        <location evidence="1">Nucleus</location>
    </subcellularLocation>
</comment>
<dbReference type="OrthoDB" id="668173at2759"/>
<dbReference type="Pfam" id="PF02362">
    <property type="entry name" value="B3"/>
    <property type="match status" value="1"/>
</dbReference>
<evidence type="ECO:0000313" key="10">
    <source>
        <dbReference type="Proteomes" id="UP000321947"/>
    </source>
</evidence>
<reference evidence="9 10" key="1">
    <citation type="submission" date="2019-08" db="EMBL/GenBank/DDBJ databases">
        <title>Draft genome sequences of two oriental melons (Cucumis melo L. var makuwa).</title>
        <authorList>
            <person name="Kwon S.-Y."/>
        </authorList>
    </citation>
    <scope>NUCLEOTIDE SEQUENCE [LARGE SCALE GENOMIC DNA]</scope>
    <source>
        <strain evidence="10">cv. Chang Bougi</strain>
        <strain evidence="9">cv. SW 3</strain>
        <tissue evidence="8">Leaf</tissue>
    </source>
</reference>
<dbReference type="CDD" id="cd10017">
    <property type="entry name" value="B3_DNA"/>
    <property type="match status" value="1"/>
</dbReference>
<dbReference type="GO" id="GO:0005634">
    <property type="term" value="C:nucleus"/>
    <property type="evidence" value="ECO:0007669"/>
    <property type="project" value="UniProtKB-SubCell"/>
</dbReference>
<dbReference type="PANTHER" id="PTHR31541">
    <property type="entry name" value="B3 DOMAIN PLANT PROTEIN-RELATED"/>
    <property type="match status" value="1"/>
</dbReference>
<comment type="caution">
    <text evidence="8">The sequence shown here is derived from an EMBL/GenBank/DDBJ whole genome shotgun (WGS) entry which is preliminary data.</text>
</comment>
<name>A0A5D3BAS8_CUCMM</name>
<feature type="domain" description="TF-B3" evidence="6">
    <location>
        <begin position="115"/>
        <end position="222"/>
    </location>
</feature>
<keyword evidence="2" id="KW-0805">Transcription regulation</keyword>
<dbReference type="AlphaFoldDB" id="A0A5D3BAS8"/>
<dbReference type="PANTHER" id="PTHR31541:SF28">
    <property type="entry name" value="TF-B3 DOMAIN-CONTAINING PROTEIN"/>
    <property type="match status" value="1"/>
</dbReference>
<dbReference type="SMART" id="SM01019">
    <property type="entry name" value="B3"/>
    <property type="match status" value="1"/>
</dbReference>
<dbReference type="EMBL" id="SSTD01019745">
    <property type="protein sequence ID" value="TYJ96217.1"/>
    <property type="molecule type" value="Genomic_DNA"/>
</dbReference>
<protein>
    <submittedName>
        <fullName evidence="7 8">B3 domain-containing protein</fullName>
    </submittedName>
</protein>
<evidence type="ECO:0000256" key="5">
    <source>
        <dbReference type="ARBA" id="ARBA00023242"/>
    </source>
</evidence>
<evidence type="ECO:0000256" key="3">
    <source>
        <dbReference type="ARBA" id="ARBA00023125"/>
    </source>
</evidence>
<evidence type="ECO:0000256" key="4">
    <source>
        <dbReference type="ARBA" id="ARBA00023163"/>
    </source>
</evidence>
<keyword evidence="4" id="KW-0804">Transcription</keyword>
<dbReference type="Gene3D" id="2.40.330.10">
    <property type="entry name" value="DNA-binding pseudobarrel domain"/>
    <property type="match status" value="1"/>
</dbReference>